<evidence type="ECO:0000256" key="8">
    <source>
        <dbReference type="ARBA" id="ARBA00023136"/>
    </source>
</evidence>
<comment type="subcellular location">
    <subcellularLocation>
        <location evidence="1">Membrane</location>
        <topology evidence="1">Multi-pass membrane protein</topology>
    </subcellularLocation>
</comment>
<organism evidence="12 13">
    <name type="scientific">Ceratodon purpureus</name>
    <name type="common">Fire moss</name>
    <name type="synonym">Dicranum purpureum</name>
    <dbReference type="NCBI Taxonomy" id="3225"/>
    <lineage>
        <taxon>Eukaryota</taxon>
        <taxon>Viridiplantae</taxon>
        <taxon>Streptophyta</taxon>
        <taxon>Embryophyta</taxon>
        <taxon>Bryophyta</taxon>
        <taxon>Bryophytina</taxon>
        <taxon>Bryopsida</taxon>
        <taxon>Dicranidae</taxon>
        <taxon>Pseudoditrichales</taxon>
        <taxon>Ditrichaceae</taxon>
        <taxon>Ceratodon</taxon>
    </lineage>
</organism>
<evidence type="ECO:0000256" key="7">
    <source>
        <dbReference type="ARBA" id="ARBA00022989"/>
    </source>
</evidence>
<gene>
    <name evidence="12" type="ORF">KC19_3G154100</name>
</gene>
<evidence type="ECO:0000313" key="13">
    <source>
        <dbReference type="Proteomes" id="UP000822688"/>
    </source>
</evidence>
<dbReference type="InterPro" id="IPR003663">
    <property type="entry name" value="Sugar/inositol_transpt"/>
</dbReference>
<keyword evidence="7 10" id="KW-1133">Transmembrane helix</keyword>
<evidence type="ECO:0000256" key="5">
    <source>
        <dbReference type="ARBA" id="ARBA00022692"/>
    </source>
</evidence>
<keyword evidence="5 10" id="KW-0812">Transmembrane</keyword>
<feature type="transmembrane region" description="Helical" evidence="10">
    <location>
        <begin position="322"/>
        <end position="344"/>
    </location>
</feature>
<evidence type="ECO:0000256" key="3">
    <source>
        <dbReference type="ARBA" id="ARBA00022448"/>
    </source>
</evidence>
<dbReference type="GO" id="GO:0015145">
    <property type="term" value="F:monosaccharide transmembrane transporter activity"/>
    <property type="evidence" value="ECO:0007669"/>
    <property type="project" value="InterPro"/>
</dbReference>
<feature type="transmembrane region" description="Helical" evidence="10">
    <location>
        <begin position="203"/>
        <end position="225"/>
    </location>
</feature>
<comment type="caution">
    <text evidence="12">The sequence shown here is derived from an EMBL/GenBank/DDBJ whole genome shotgun (WGS) entry which is preliminary data.</text>
</comment>
<evidence type="ECO:0000256" key="4">
    <source>
        <dbReference type="ARBA" id="ARBA00022597"/>
    </source>
</evidence>
<evidence type="ECO:0000256" key="6">
    <source>
        <dbReference type="ARBA" id="ARBA00022847"/>
    </source>
</evidence>
<sequence>MAGGPAVSHGGGREAHYEGRVTGHVVFACIVAASGGLLFGYDIGISGGVTSMDVFLAKFFPGVYNKKHSGDLVESHYCKYDDQGLQLFTSSLYLAALVATYFASHTTRMFGRKLTMLIAGLAFLVGSILNAAATNLAMLIIGRILLGVGVGFANQAVPLYLSEMAPSKYRGAFNIMFQMATTIGILIANLINYGTDKMAKDGWRVSLGLAGVPAILLCLGGLFCYETPNSLIERGHKEKGREVLAKIRGTDNVTAEYNDMIEASEIAQAVKSPFANILQKRNRPQVVMAVLIPLFQQFTGINAIMFYVPVLFNTIGFGQDASLYSAVIVGAVNVLATVVSIIVVDRWGRRKLFLQGGVQMFVCQIMIGVILAVKFGGTSELSKSEANGVLALVCFYVAAFAWSWGPLGWLVPSEIFPLETRSAGQSITVGVNMTFTFVIGQAFLTMLCSLEWGIFIFFAAMVFIMTFFVAFFLPETKGVPIEEMIYVWRQHWFWKNIVPASDFPTSTKNVAN</sequence>
<proteinExistence type="inferred from homology"/>
<keyword evidence="4" id="KW-0762">Sugar transport</keyword>
<evidence type="ECO:0000256" key="2">
    <source>
        <dbReference type="ARBA" id="ARBA00010992"/>
    </source>
</evidence>
<feature type="transmembrane region" description="Helical" evidence="10">
    <location>
        <begin position="173"/>
        <end position="191"/>
    </location>
</feature>
<protein>
    <recommendedName>
        <fullName evidence="11">Major facilitator superfamily (MFS) profile domain-containing protein</fullName>
    </recommendedName>
</protein>
<dbReference type="GO" id="GO:0015293">
    <property type="term" value="F:symporter activity"/>
    <property type="evidence" value="ECO:0007669"/>
    <property type="project" value="UniProtKB-KW"/>
</dbReference>
<dbReference type="PROSITE" id="PS00216">
    <property type="entry name" value="SUGAR_TRANSPORT_1"/>
    <property type="match status" value="1"/>
</dbReference>
<feature type="transmembrane region" description="Helical" evidence="10">
    <location>
        <begin position="84"/>
        <end position="102"/>
    </location>
</feature>
<dbReference type="InterPro" id="IPR045262">
    <property type="entry name" value="STP/PLT_plant"/>
</dbReference>
<dbReference type="CDD" id="cd17361">
    <property type="entry name" value="MFS_STP"/>
    <property type="match status" value="1"/>
</dbReference>
<reference evidence="12" key="1">
    <citation type="submission" date="2020-06" db="EMBL/GenBank/DDBJ databases">
        <title>WGS assembly of Ceratodon purpureus strain R40.</title>
        <authorList>
            <person name="Carey S.B."/>
            <person name="Jenkins J."/>
            <person name="Shu S."/>
            <person name="Lovell J.T."/>
            <person name="Sreedasyam A."/>
            <person name="Maumus F."/>
            <person name="Tiley G.P."/>
            <person name="Fernandez-Pozo N."/>
            <person name="Barry K."/>
            <person name="Chen C."/>
            <person name="Wang M."/>
            <person name="Lipzen A."/>
            <person name="Daum C."/>
            <person name="Saski C.A."/>
            <person name="Payton A.C."/>
            <person name="Mcbreen J.C."/>
            <person name="Conrad R.E."/>
            <person name="Kollar L.M."/>
            <person name="Olsson S."/>
            <person name="Huttunen S."/>
            <person name="Landis J.B."/>
            <person name="Wickett N.J."/>
            <person name="Johnson M.G."/>
            <person name="Rensing S.A."/>
            <person name="Grimwood J."/>
            <person name="Schmutz J."/>
            <person name="Mcdaniel S.F."/>
        </authorList>
    </citation>
    <scope>NUCLEOTIDE SEQUENCE</scope>
    <source>
        <strain evidence="12">R40</strain>
    </source>
</reference>
<feature type="transmembrane region" description="Helical" evidence="10">
    <location>
        <begin position="21"/>
        <end position="41"/>
    </location>
</feature>
<dbReference type="Proteomes" id="UP000822688">
    <property type="component" value="Chromosome 3"/>
</dbReference>
<keyword evidence="6" id="KW-0769">Symport</keyword>
<feature type="transmembrane region" description="Helical" evidence="10">
    <location>
        <begin position="452"/>
        <end position="473"/>
    </location>
</feature>
<dbReference type="SUPFAM" id="SSF103473">
    <property type="entry name" value="MFS general substrate transporter"/>
    <property type="match status" value="1"/>
</dbReference>
<dbReference type="PROSITE" id="PS00217">
    <property type="entry name" value="SUGAR_TRANSPORT_2"/>
    <property type="match status" value="1"/>
</dbReference>
<feature type="transmembrane region" description="Helical" evidence="10">
    <location>
        <begin position="139"/>
        <end position="161"/>
    </location>
</feature>
<dbReference type="InterPro" id="IPR044778">
    <property type="entry name" value="MFS_STP/MST-like_plant"/>
</dbReference>
<keyword evidence="13" id="KW-1185">Reference proteome</keyword>
<accession>A0A8T0IL99</accession>
<dbReference type="InterPro" id="IPR005829">
    <property type="entry name" value="Sugar_transporter_CS"/>
</dbReference>
<dbReference type="GO" id="GO:0016020">
    <property type="term" value="C:membrane"/>
    <property type="evidence" value="ECO:0007669"/>
    <property type="project" value="UniProtKB-SubCell"/>
</dbReference>
<dbReference type="PANTHER" id="PTHR23500:SF357">
    <property type="entry name" value="IP12678P"/>
    <property type="match status" value="1"/>
</dbReference>
<comment type="similarity">
    <text evidence="2 9">Belongs to the major facilitator superfamily. Sugar transporter (TC 2.A.1.1) family.</text>
</comment>
<feature type="transmembrane region" description="Helical" evidence="10">
    <location>
        <begin position="114"/>
        <end position="133"/>
    </location>
</feature>
<evidence type="ECO:0000256" key="9">
    <source>
        <dbReference type="RuleBase" id="RU003346"/>
    </source>
</evidence>
<dbReference type="NCBIfam" id="TIGR00879">
    <property type="entry name" value="SP"/>
    <property type="match status" value="1"/>
</dbReference>
<dbReference type="PROSITE" id="PS50850">
    <property type="entry name" value="MFS"/>
    <property type="match status" value="1"/>
</dbReference>
<name>A0A8T0IL99_CERPU</name>
<feature type="domain" description="Major facilitator superfamily (MFS) profile" evidence="11">
    <location>
        <begin position="28"/>
        <end position="477"/>
    </location>
</feature>
<evidence type="ECO:0000259" key="11">
    <source>
        <dbReference type="PROSITE" id="PS50850"/>
    </source>
</evidence>
<dbReference type="InterPro" id="IPR005828">
    <property type="entry name" value="MFS_sugar_transport-like"/>
</dbReference>
<feature type="transmembrane region" description="Helical" evidence="10">
    <location>
        <begin position="356"/>
        <end position="377"/>
    </location>
</feature>
<feature type="transmembrane region" description="Helical" evidence="10">
    <location>
        <begin position="389"/>
        <end position="411"/>
    </location>
</feature>
<dbReference type="EMBL" id="CM026423">
    <property type="protein sequence ID" value="KAG0583677.1"/>
    <property type="molecule type" value="Genomic_DNA"/>
</dbReference>
<dbReference type="Gene3D" id="1.20.1250.20">
    <property type="entry name" value="MFS general substrate transporter like domains"/>
    <property type="match status" value="1"/>
</dbReference>
<evidence type="ECO:0000313" key="12">
    <source>
        <dbReference type="EMBL" id="KAG0583677.1"/>
    </source>
</evidence>
<dbReference type="PANTHER" id="PTHR23500">
    <property type="entry name" value="SOLUTE CARRIER FAMILY 2, FACILITATED GLUCOSE TRANSPORTER"/>
    <property type="match status" value="1"/>
</dbReference>
<evidence type="ECO:0000256" key="10">
    <source>
        <dbReference type="SAM" id="Phobius"/>
    </source>
</evidence>
<keyword evidence="8 10" id="KW-0472">Membrane</keyword>
<dbReference type="Pfam" id="PF00083">
    <property type="entry name" value="Sugar_tr"/>
    <property type="match status" value="1"/>
</dbReference>
<dbReference type="InterPro" id="IPR036259">
    <property type="entry name" value="MFS_trans_sf"/>
</dbReference>
<feature type="transmembrane region" description="Helical" evidence="10">
    <location>
        <begin position="423"/>
        <end position="446"/>
    </location>
</feature>
<dbReference type="AlphaFoldDB" id="A0A8T0IL99"/>
<keyword evidence="3 9" id="KW-0813">Transport</keyword>
<feature type="transmembrane region" description="Helical" evidence="10">
    <location>
        <begin position="286"/>
        <end position="310"/>
    </location>
</feature>
<dbReference type="PRINTS" id="PR00171">
    <property type="entry name" value="SUGRTRNSPORT"/>
</dbReference>
<evidence type="ECO:0000256" key="1">
    <source>
        <dbReference type="ARBA" id="ARBA00004141"/>
    </source>
</evidence>
<dbReference type="FunFam" id="1.20.1250.20:FF:000002">
    <property type="entry name" value="Sugar transport protein 13"/>
    <property type="match status" value="1"/>
</dbReference>
<dbReference type="InterPro" id="IPR020846">
    <property type="entry name" value="MFS_dom"/>
</dbReference>